<comment type="catalytic activity">
    <reaction evidence="2 18 19">
        <text>(6R)-NADPHX = (6S)-NADPHX</text>
        <dbReference type="Rhea" id="RHEA:32227"/>
        <dbReference type="ChEBI" id="CHEBI:64076"/>
        <dbReference type="ChEBI" id="CHEBI:64077"/>
        <dbReference type="EC" id="5.1.99.6"/>
    </reaction>
</comment>
<dbReference type="PANTHER" id="PTHR12592">
    <property type="entry name" value="ATP-DEPENDENT (S)-NAD(P)H-HYDRATE DEHYDRATASE FAMILY MEMBER"/>
    <property type="match status" value="1"/>
</dbReference>
<evidence type="ECO:0000256" key="2">
    <source>
        <dbReference type="ARBA" id="ARBA00000909"/>
    </source>
</evidence>
<comment type="similarity">
    <text evidence="4 19">In the C-terminal section; belongs to the NnrD/CARKD family.</text>
</comment>
<feature type="binding site" evidence="18">
    <location>
        <position position="171"/>
    </location>
    <ligand>
        <name>K(+)</name>
        <dbReference type="ChEBI" id="CHEBI:29103"/>
    </ligand>
</feature>
<dbReference type="InterPro" id="IPR017953">
    <property type="entry name" value="Carbohydrate_kinase_pred_CS"/>
</dbReference>
<dbReference type="Pfam" id="PF01256">
    <property type="entry name" value="Carb_kinase"/>
    <property type="match status" value="1"/>
</dbReference>
<keyword evidence="10 17" id="KW-0520">NAD</keyword>
<evidence type="ECO:0000256" key="7">
    <source>
        <dbReference type="ARBA" id="ARBA00022840"/>
    </source>
</evidence>
<evidence type="ECO:0000256" key="16">
    <source>
        <dbReference type="ARBA" id="ARBA00049209"/>
    </source>
</evidence>
<dbReference type="SUPFAM" id="SSF53613">
    <property type="entry name" value="Ribokinase-like"/>
    <property type="match status" value="1"/>
</dbReference>
<evidence type="ECO:0000256" key="6">
    <source>
        <dbReference type="ARBA" id="ARBA00022741"/>
    </source>
</evidence>
<evidence type="ECO:0000256" key="12">
    <source>
        <dbReference type="ARBA" id="ARBA00023239"/>
    </source>
</evidence>
<comment type="catalytic activity">
    <reaction evidence="16 17 19">
        <text>(6S)-NADPHX + ADP = AMP + phosphate + NADPH + H(+)</text>
        <dbReference type="Rhea" id="RHEA:32235"/>
        <dbReference type="ChEBI" id="CHEBI:15378"/>
        <dbReference type="ChEBI" id="CHEBI:43474"/>
        <dbReference type="ChEBI" id="CHEBI:57783"/>
        <dbReference type="ChEBI" id="CHEBI:64076"/>
        <dbReference type="ChEBI" id="CHEBI:456215"/>
        <dbReference type="ChEBI" id="CHEBI:456216"/>
        <dbReference type="EC" id="4.2.1.136"/>
    </reaction>
</comment>
<keyword evidence="7 17" id="KW-0067">ATP-binding</keyword>
<evidence type="ECO:0000256" key="1">
    <source>
        <dbReference type="ARBA" id="ARBA00000013"/>
    </source>
</evidence>
<dbReference type="EC" id="4.2.1.136" evidence="19"/>
<dbReference type="InterPro" id="IPR029056">
    <property type="entry name" value="Ribokinase-like"/>
</dbReference>
<dbReference type="NCBIfam" id="TIGR00197">
    <property type="entry name" value="yjeF_nterm"/>
    <property type="match status" value="1"/>
</dbReference>
<evidence type="ECO:0000313" key="22">
    <source>
        <dbReference type="EMBL" id="PDH34993.1"/>
    </source>
</evidence>
<comment type="function">
    <text evidence="18">Catalyzes the epimerization of the S- and R-forms of NAD(P)HX, a damaged form of NAD(P)H that is a result of enzymatic or heat-dependent hydration. This is a prerequisite for the S-specific NAD(P)H-hydrate dehydratase to allow the repair of both epimers of NAD(P)HX.</text>
</comment>
<dbReference type="GO" id="GO:0046872">
    <property type="term" value="F:metal ion binding"/>
    <property type="evidence" value="ECO:0007669"/>
    <property type="project" value="UniProtKB-UniRule"/>
</dbReference>
<feature type="binding site" evidence="17">
    <location>
        <position position="335"/>
    </location>
    <ligand>
        <name>(6S)-NADPHX</name>
        <dbReference type="ChEBI" id="CHEBI:64076"/>
    </ligand>
</feature>
<keyword evidence="13" id="KW-0511">Multifunctional enzyme</keyword>
<comment type="function">
    <text evidence="14 19">Bifunctional enzyme that catalyzes the epimerization of the S- and R-forms of NAD(P)HX and the dehydration of the S-form of NAD(P)HX at the expense of ADP, which is converted to AMP. This allows the repair of both epimers of NAD(P)HX, a damaged form of NAD(P)H that is a result of enzymatic or heat-dependent hydration.</text>
</comment>
<evidence type="ECO:0000256" key="14">
    <source>
        <dbReference type="ARBA" id="ARBA00025153"/>
    </source>
</evidence>
<comment type="function">
    <text evidence="17">Catalyzes the dehydration of the S-form of NAD(P)HX at the expense of ADP, which is converted to AMP. Together with NAD(P)HX epimerase, which catalyzes the epimerization of the S- and R-forms, the enzyme allows the repair of both epimers of NAD(P)HX, a damaged form of NAD(P)H that is a result of enzymatic or heat-dependent hydration.</text>
</comment>
<organism evidence="22 23">
    <name type="scientific">OM182 bacterium MED-G28</name>
    <dbReference type="NCBI Taxonomy" id="1986256"/>
    <lineage>
        <taxon>Bacteria</taxon>
        <taxon>Pseudomonadati</taxon>
        <taxon>Pseudomonadota</taxon>
        <taxon>Gammaproteobacteria</taxon>
        <taxon>OMG group</taxon>
        <taxon>OM182 clade</taxon>
    </lineage>
</organism>
<dbReference type="HAMAP" id="MF_01965">
    <property type="entry name" value="NADHX_dehydratase"/>
    <property type="match status" value="1"/>
</dbReference>
<dbReference type="GO" id="GO:0110051">
    <property type="term" value="P:metabolite repair"/>
    <property type="evidence" value="ECO:0007669"/>
    <property type="project" value="TreeGrafter"/>
</dbReference>
<name>A0A2A5WFA9_9GAMM</name>
<dbReference type="NCBIfam" id="TIGR00196">
    <property type="entry name" value="yjeF_cterm"/>
    <property type="match status" value="1"/>
</dbReference>
<feature type="binding site" evidence="17">
    <location>
        <position position="458"/>
    </location>
    <ligand>
        <name>AMP</name>
        <dbReference type="ChEBI" id="CHEBI:456215"/>
    </ligand>
</feature>
<dbReference type="GO" id="GO:0005524">
    <property type="term" value="F:ATP binding"/>
    <property type="evidence" value="ECO:0007669"/>
    <property type="project" value="UniProtKB-UniRule"/>
</dbReference>
<feature type="domain" description="YjeF C-terminal" evidence="20">
    <location>
        <begin position="238"/>
        <end position="518"/>
    </location>
</feature>
<evidence type="ECO:0000256" key="8">
    <source>
        <dbReference type="ARBA" id="ARBA00022857"/>
    </source>
</evidence>
<dbReference type="GO" id="GO:0046496">
    <property type="term" value="P:nicotinamide nucleotide metabolic process"/>
    <property type="evidence" value="ECO:0007669"/>
    <property type="project" value="UniProtKB-UniRule"/>
</dbReference>
<evidence type="ECO:0000256" key="3">
    <source>
        <dbReference type="ARBA" id="ARBA00006001"/>
    </source>
</evidence>
<feature type="binding site" evidence="18">
    <location>
        <begin position="139"/>
        <end position="145"/>
    </location>
    <ligand>
        <name>(6S)-NADPHX</name>
        <dbReference type="ChEBI" id="CHEBI:64076"/>
    </ligand>
</feature>
<dbReference type="EC" id="5.1.99.6" evidence="19"/>
<protein>
    <recommendedName>
        <fullName evidence="19">Bifunctional NAD(P)H-hydrate repair enzyme</fullName>
    </recommendedName>
    <alternativeName>
        <fullName evidence="19">Nicotinamide nucleotide repair protein</fullName>
    </alternativeName>
    <domain>
        <recommendedName>
            <fullName evidence="19">ADP-dependent (S)-NAD(P)H-hydrate dehydratase</fullName>
            <ecNumber evidence="19">4.2.1.136</ecNumber>
        </recommendedName>
        <alternativeName>
            <fullName evidence="19">ADP-dependent NAD(P)HX dehydratase</fullName>
        </alternativeName>
    </domain>
    <domain>
        <recommendedName>
            <fullName evidence="19">NAD(P)H-hydrate epimerase</fullName>
            <ecNumber evidence="19">5.1.99.6</ecNumber>
        </recommendedName>
    </domain>
</protein>
<accession>A0A2A5WFA9</accession>
<dbReference type="CDD" id="cd01171">
    <property type="entry name" value="YXKO-related"/>
    <property type="match status" value="1"/>
</dbReference>
<evidence type="ECO:0000256" key="17">
    <source>
        <dbReference type="HAMAP-Rule" id="MF_01965"/>
    </source>
</evidence>
<feature type="binding site" evidence="18">
    <location>
        <position position="150"/>
    </location>
    <ligand>
        <name>(6S)-NADPHX</name>
        <dbReference type="ChEBI" id="CHEBI:64076"/>
    </ligand>
</feature>
<dbReference type="InterPro" id="IPR036652">
    <property type="entry name" value="YjeF_N_dom_sf"/>
</dbReference>
<feature type="binding site" evidence="17">
    <location>
        <begin position="427"/>
        <end position="431"/>
    </location>
    <ligand>
        <name>AMP</name>
        <dbReference type="ChEBI" id="CHEBI:456215"/>
    </ligand>
</feature>
<comment type="subunit">
    <text evidence="17">Homotetramer.</text>
</comment>
<sequence>MSNFTIKLPKNLYRAAQVRELERIAIEDKGISGFKLMQTAAAVVFSAIRDRWPQTRHLIVFVGAGNNGGDGYALAALAKGAGIGVEVIQLKDSDQLKGDARLAFELASDKQTSFHSFSESSEIDEAGHAHTIVVDALLGTGIDRDVTGDYQLAIERINAMYCPVVAVDIPSGLSADTGKCFGRAVEADLTVTFVGMKQGLLTGQGRDFAGEITFASLEVSEEIYTSDEAPIPFTHRIDINDVSRDLFPRRLSSHKGNHGHVVIIGGEVGLGGAALLAAEAAQRAGAGLVSVITRSSHRPAFLARQPELMVWGTEDENSDPGTLLEKATTIAIGPGLGTNKWSRHLFQHALSAQQAHGTPLVVDADGLNLLAERIATGAPLKRSNWILTPHPGEAATLLNCSTEEIQSDRFSAVSKLADLLGGICLLKGSGSLICDGEDSSRRFLSTEGNAGMATAGMGDVLTGIVASLVGQGLDLSAALSCGVSIHGEAADLAMEFGGEKGMTASDLFPFIRQLVNQPLS</sequence>
<evidence type="ECO:0000256" key="13">
    <source>
        <dbReference type="ARBA" id="ARBA00023268"/>
    </source>
</evidence>
<dbReference type="PROSITE" id="PS01050">
    <property type="entry name" value="YJEF_C_2"/>
    <property type="match status" value="1"/>
</dbReference>
<evidence type="ECO:0000259" key="21">
    <source>
        <dbReference type="PROSITE" id="PS51385"/>
    </source>
</evidence>
<keyword evidence="12 17" id="KW-0456">Lyase</keyword>
<dbReference type="Gene3D" id="3.40.50.10260">
    <property type="entry name" value="YjeF N-terminal domain"/>
    <property type="match status" value="1"/>
</dbReference>
<dbReference type="InterPro" id="IPR030677">
    <property type="entry name" value="Nnr"/>
</dbReference>
<proteinExistence type="inferred from homology"/>
<evidence type="ECO:0000256" key="9">
    <source>
        <dbReference type="ARBA" id="ARBA00022958"/>
    </source>
</evidence>
<dbReference type="GO" id="GO:0052855">
    <property type="term" value="F:ADP-dependent NAD(P)H-hydrate dehydratase activity"/>
    <property type="evidence" value="ECO:0007669"/>
    <property type="project" value="UniProtKB-UniRule"/>
</dbReference>
<feature type="binding site" evidence="18">
    <location>
        <position position="168"/>
    </location>
    <ligand>
        <name>(6S)-NADPHX</name>
        <dbReference type="ChEBI" id="CHEBI:64076"/>
    </ligand>
</feature>
<dbReference type="EMBL" id="NTJZ01000002">
    <property type="protein sequence ID" value="PDH34993.1"/>
    <property type="molecule type" value="Genomic_DNA"/>
</dbReference>
<dbReference type="InterPro" id="IPR000631">
    <property type="entry name" value="CARKD"/>
</dbReference>
<evidence type="ECO:0000256" key="10">
    <source>
        <dbReference type="ARBA" id="ARBA00023027"/>
    </source>
</evidence>
<dbReference type="SUPFAM" id="SSF64153">
    <property type="entry name" value="YjeF N-terminal domain-like"/>
    <property type="match status" value="1"/>
</dbReference>
<reference evidence="22 23" key="1">
    <citation type="submission" date="2017-08" db="EMBL/GenBank/DDBJ databases">
        <title>Fine stratification of microbial communities through a metagenomic profile of the photic zone.</title>
        <authorList>
            <person name="Haro-Moreno J.M."/>
            <person name="Lopez-Perez M."/>
            <person name="De La Torre J."/>
            <person name="Picazo A."/>
            <person name="Camacho A."/>
            <person name="Rodriguez-Valera F."/>
        </authorList>
    </citation>
    <scope>NUCLEOTIDE SEQUENCE [LARGE SCALE GENOMIC DNA]</scope>
    <source>
        <strain evidence="22">MED-G28</strain>
    </source>
</reference>
<dbReference type="AlphaFoldDB" id="A0A2A5WFA9"/>
<dbReference type="Pfam" id="PF03853">
    <property type="entry name" value="YjeF_N"/>
    <property type="match status" value="1"/>
</dbReference>
<evidence type="ECO:0000256" key="18">
    <source>
        <dbReference type="HAMAP-Rule" id="MF_01966"/>
    </source>
</evidence>
<evidence type="ECO:0000256" key="15">
    <source>
        <dbReference type="ARBA" id="ARBA00048238"/>
    </source>
</evidence>
<feature type="binding site" evidence="17">
    <location>
        <position position="459"/>
    </location>
    <ligand>
        <name>(6S)-NADPHX</name>
        <dbReference type="ChEBI" id="CHEBI:64076"/>
    </ligand>
</feature>
<evidence type="ECO:0000256" key="19">
    <source>
        <dbReference type="PIRNR" id="PIRNR017184"/>
    </source>
</evidence>
<dbReference type="Proteomes" id="UP000219329">
    <property type="component" value="Unassembled WGS sequence"/>
</dbReference>
<comment type="similarity">
    <text evidence="17">Belongs to the NnrD/CARKD family.</text>
</comment>
<comment type="caution">
    <text evidence="22">The sequence shown here is derived from an EMBL/GenBank/DDBJ whole genome shotgun (WGS) entry which is preliminary data.</text>
</comment>
<dbReference type="GO" id="GO:0052856">
    <property type="term" value="F:NAD(P)HX epimerase activity"/>
    <property type="evidence" value="ECO:0007669"/>
    <property type="project" value="UniProtKB-UniRule"/>
</dbReference>
<comment type="similarity">
    <text evidence="3 19">In the N-terminal section; belongs to the NnrE/AIBP family.</text>
</comment>
<dbReference type="InterPro" id="IPR004443">
    <property type="entry name" value="YjeF_N_dom"/>
</dbReference>
<evidence type="ECO:0000256" key="11">
    <source>
        <dbReference type="ARBA" id="ARBA00023235"/>
    </source>
</evidence>
<feature type="binding site" evidence="18">
    <location>
        <position position="135"/>
    </location>
    <ligand>
        <name>K(+)</name>
        <dbReference type="ChEBI" id="CHEBI:29103"/>
    </ligand>
</feature>
<gene>
    <name evidence="17" type="primary">nnrD</name>
    <name evidence="18" type="synonym">nnrE</name>
    <name evidence="22" type="ORF">CNF02_02910</name>
</gene>
<feature type="domain" description="YjeF N-terminal" evidence="21">
    <location>
        <begin position="18"/>
        <end position="225"/>
    </location>
</feature>
<dbReference type="Gene3D" id="3.40.1190.20">
    <property type="match status" value="1"/>
</dbReference>
<dbReference type="PROSITE" id="PS51383">
    <property type="entry name" value="YJEF_C_3"/>
    <property type="match status" value="1"/>
</dbReference>
<keyword evidence="11 18" id="KW-0413">Isomerase</keyword>
<feature type="binding site" evidence="17">
    <location>
        <position position="390"/>
    </location>
    <ligand>
        <name>(6S)-NADPHX</name>
        <dbReference type="ChEBI" id="CHEBI:64076"/>
    </ligand>
</feature>
<evidence type="ECO:0000256" key="4">
    <source>
        <dbReference type="ARBA" id="ARBA00009524"/>
    </source>
</evidence>
<comment type="catalytic activity">
    <reaction evidence="15 17 19">
        <text>(6S)-NADHX + ADP = AMP + phosphate + NADH + H(+)</text>
        <dbReference type="Rhea" id="RHEA:32223"/>
        <dbReference type="ChEBI" id="CHEBI:15378"/>
        <dbReference type="ChEBI" id="CHEBI:43474"/>
        <dbReference type="ChEBI" id="CHEBI:57945"/>
        <dbReference type="ChEBI" id="CHEBI:64074"/>
        <dbReference type="ChEBI" id="CHEBI:456215"/>
        <dbReference type="ChEBI" id="CHEBI:456216"/>
        <dbReference type="EC" id="4.2.1.136"/>
    </reaction>
</comment>
<dbReference type="PANTHER" id="PTHR12592:SF0">
    <property type="entry name" value="ATP-DEPENDENT (S)-NAD(P)H-HYDRATE DEHYDRATASE"/>
    <property type="match status" value="1"/>
</dbReference>
<comment type="catalytic activity">
    <reaction evidence="1 18 19">
        <text>(6R)-NADHX = (6S)-NADHX</text>
        <dbReference type="Rhea" id="RHEA:32215"/>
        <dbReference type="ChEBI" id="CHEBI:64074"/>
        <dbReference type="ChEBI" id="CHEBI:64075"/>
        <dbReference type="EC" id="5.1.99.6"/>
    </reaction>
</comment>
<comment type="cofactor">
    <cofactor evidence="17">
        <name>Mg(2+)</name>
        <dbReference type="ChEBI" id="CHEBI:18420"/>
    </cofactor>
</comment>
<keyword evidence="8 17" id="KW-0521">NADP</keyword>
<comment type="cofactor">
    <cofactor evidence="18 19">
        <name>K(+)</name>
        <dbReference type="ChEBI" id="CHEBI:29103"/>
    </cofactor>
    <text evidence="18 19">Binds 1 potassium ion per subunit.</text>
</comment>
<feature type="binding site" evidence="18">
    <location>
        <position position="67"/>
    </location>
    <ligand>
        <name>K(+)</name>
        <dbReference type="ChEBI" id="CHEBI:29103"/>
    </ligand>
</feature>
<keyword evidence="6 17" id="KW-0547">Nucleotide-binding</keyword>
<keyword evidence="5 18" id="KW-0479">Metal-binding</keyword>
<comment type="similarity">
    <text evidence="18">Belongs to the NnrE/AIBP family.</text>
</comment>
<dbReference type="PROSITE" id="PS51385">
    <property type="entry name" value="YJEF_N"/>
    <property type="match status" value="1"/>
</dbReference>
<keyword evidence="9 18" id="KW-0630">Potassium</keyword>
<evidence type="ECO:0000313" key="23">
    <source>
        <dbReference type="Proteomes" id="UP000219329"/>
    </source>
</evidence>
<evidence type="ECO:0000256" key="5">
    <source>
        <dbReference type="ARBA" id="ARBA00022723"/>
    </source>
</evidence>
<feature type="binding site" evidence="18">
    <location>
        <begin position="66"/>
        <end position="70"/>
    </location>
    <ligand>
        <name>(6S)-NADPHX</name>
        <dbReference type="ChEBI" id="CHEBI:64076"/>
    </ligand>
</feature>
<evidence type="ECO:0000259" key="20">
    <source>
        <dbReference type="PROSITE" id="PS51383"/>
    </source>
</evidence>
<dbReference type="PIRSF" id="PIRSF017184">
    <property type="entry name" value="Nnr"/>
    <property type="match status" value="1"/>
</dbReference>
<feature type="binding site" evidence="17">
    <location>
        <position position="273"/>
    </location>
    <ligand>
        <name>(6S)-NADPHX</name>
        <dbReference type="ChEBI" id="CHEBI:64076"/>
    </ligand>
</feature>
<dbReference type="HAMAP" id="MF_01966">
    <property type="entry name" value="NADHX_epimerase"/>
    <property type="match status" value="1"/>
</dbReference>